<comment type="caution">
    <text evidence="1">The sequence shown here is derived from an EMBL/GenBank/DDBJ whole genome shotgun (WGS) entry which is preliminary data.</text>
</comment>
<name>A0A4C1ZY97_EUMVA</name>
<organism evidence="1 2">
    <name type="scientific">Eumeta variegata</name>
    <name type="common">Bagworm moth</name>
    <name type="synonym">Eumeta japonica</name>
    <dbReference type="NCBI Taxonomy" id="151549"/>
    <lineage>
        <taxon>Eukaryota</taxon>
        <taxon>Metazoa</taxon>
        <taxon>Ecdysozoa</taxon>
        <taxon>Arthropoda</taxon>
        <taxon>Hexapoda</taxon>
        <taxon>Insecta</taxon>
        <taxon>Pterygota</taxon>
        <taxon>Neoptera</taxon>
        <taxon>Endopterygota</taxon>
        <taxon>Lepidoptera</taxon>
        <taxon>Glossata</taxon>
        <taxon>Ditrysia</taxon>
        <taxon>Tineoidea</taxon>
        <taxon>Psychidae</taxon>
        <taxon>Oiketicinae</taxon>
        <taxon>Eumeta</taxon>
    </lineage>
</organism>
<dbReference type="EMBL" id="BGZK01002186">
    <property type="protein sequence ID" value="GBP91597.1"/>
    <property type="molecule type" value="Genomic_DNA"/>
</dbReference>
<proteinExistence type="predicted"/>
<reference evidence="1 2" key="1">
    <citation type="journal article" date="2019" name="Commun. Biol.">
        <title>The bagworm genome reveals a unique fibroin gene that provides high tensile strength.</title>
        <authorList>
            <person name="Kono N."/>
            <person name="Nakamura H."/>
            <person name="Ohtoshi R."/>
            <person name="Tomita M."/>
            <person name="Numata K."/>
            <person name="Arakawa K."/>
        </authorList>
    </citation>
    <scope>NUCLEOTIDE SEQUENCE [LARGE SCALE GENOMIC DNA]</scope>
</reference>
<dbReference type="AlphaFoldDB" id="A0A4C1ZY97"/>
<keyword evidence="2" id="KW-1185">Reference proteome</keyword>
<accession>A0A4C1ZY97</accession>
<evidence type="ECO:0000313" key="1">
    <source>
        <dbReference type="EMBL" id="GBP91597.1"/>
    </source>
</evidence>
<gene>
    <name evidence="1" type="ORF">EVAR_67442_1</name>
</gene>
<sequence length="80" mass="9247">MNIKKKLAKRMLDYGHYRDQKFLRNALQKQKSRGRRDYVATEPSSVVGDARRLKTDQRAIADGVVQARRLGAKTERGHVH</sequence>
<evidence type="ECO:0000313" key="2">
    <source>
        <dbReference type="Proteomes" id="UP000299102"/>
    </source>
</evidence>
<dbReference type="Proteomes" id="UP000299102">
    <property type="component" value="Unassembled WGS sequence"/>
</dbReference>
<protein>
    <submittedName>
        <fullName evidence="1">Uncharacterized protein</fullName>
    </submittedName>
</protein>